<feature type="domain" description="G-protein coupled receptors family 3 profile" evidence="11">
    <location>
        <begin position="453"/>
        <end position="700"/>
    </location>
</feature>
<evidence type="ECO:0000313" key="12">
    <source>
        <dbReference type="EMBL" id="KNE63354.1"/>
    </source>
</evidence>
<accession>A0A0L0SLS5</accession>
<dbReference type="GO" id="GO:0004965">
    <property type="term" value="F:G protein-coupled GABA receptor activity"/>
    <property type="evidence" value="ECO:0007669"/>
    <property type="project" value="InterPro"/>
</dbReference>
<reference evidence="12 13" key="1">
    <citation type="submission" date="2009-11" db="EMBL/GenBank/DDBJ databases">
        <title>Annotation of Allomyces macrogynus ATCC 38327.</title>
        <authorList>
            <consortium name="The Broad Institute Genome Sequencing Platform"/>
            <person name="Russ C."/>
            <person name="Cuomo C."/>
            <person name="Burger G."/>
            <person name="Gray M.W."/>
            <person name="Holland P.W.H."/>
            <person name="King N."/>
            <person name="Lang F.B.F."/>
            <person name="Roger A.J."/>
            <person name="Ruiz-Trillo I."/>
            <person name="Young S.K."/>
            <person name="Zeng Q."/>
            <person name="Gargeya S."/>
            <person name="Fitzgerald M."/>
            <person name="Haas B."/>
            <person name="Abouelleil A."/>
            <person name="Alvarado L."/>
            <person name="Arachchi H.M."/>
            <person name="Berlin A."/>
            <person name="Chapman S.B."/>
            <person name="Gearin G."/>
            <person name="Goldberg J."/>
            <person name="Griggs A."/>
            <person name="Gujja S."/>
            <person name="Hansen M."/>
            <person name="Heiman D."/>
            <person name="Howarth C."/>
            <person name="Larimer J."/>
            <person name="Lui A."/>
            <person name="MacDonald P.J.P."/>
            <person name="McCowen C."/>
            <person name="Montmayeur A."/>
            <person name="Murphy C."/>
            <person name="Neiman D."/>
            <person name="Pearson M."/>
            <person name="Priest M."/>
            <person name="Roberts A."/>
            <person name="Saif S."/>
            <person name="Shea T."/>
            <person name="Sisk P."/>
            <person name="Stolte C."/>
            <person name="Sykes S."/>
            <person name="Wortman J."/>
            <person name="Nusbaum C."/>
            <person name="Birren B."/>
        </authorList>
    </citation>
    <scope>NUCLEOTIDE SEQUENCE [LARGE SCALE GENOMIC DNA]</scope>
    <source>
        <strain evidence="12 13">ATCC 38327</strain>
    </source>
</reference>
<dbReference type="VEuPathDB" id="FungiDB:AMAG_08491"/>
<sequence length="955" mass="102748">MSSTVTFAANSTAPATAITANLTNVQYGLLLPFSIVGAWWRSEFLFAADAVLYGIAHAQAAGFLAGANVTLALADEYSATDSSLRRTVFGVLDLLQQNVLAVIGSGFSDASKASAAITSVVHVPQCSFTSSTADLSFKGQFPLFFRTADTSQMLGRSMTRVLLYYKWQRVAVLTDSSSGTSFVQSAALELTTSASRANVAITTQLDFADESMFATILAMLTETQSRIVALFNVSPVAANLLQFLYGAGWLSPDKVMLMGNDFREDLCAITATASRCQAIMAASTYFFVASGPTGSDQILATYLTEHPDRVPLPQYANPQMLGGFYRAFGCGYAMTAGLHRLVTENNSTLSALAARDAMLYSAMRLRYFNVTTSPFPEYDFRIDTNGDLSAPNMTLQSLVRNATSRAYEFVDNVVLGPDGGALKLINPVVFPSGHAPQDAPTPVLLNPTIHSAGGVIVAVLTGLTLLFTLVTVVVFTLRRRDPAVRATSRLSTNLLHLAVLCGVVCVCLYYGVPRAAWQCAARRWLLRLSSGLVFAATLPKAFRVYRLLHSPVGGQPGEWTMVKATATILAVELAAFGVDSSSPVLPEFVQLDLTTAHVGCYASDQWAAFKVGIVIAVNIGLIVAGLYLTYHTRAIASRYNDSKRLAVVIYNTAFTTAVVMIIFFSPALTARSTLIVMLLIWYMVTFAALFLHVPILLGLFRGHAAESQTRDFFSRISLAPSTAGPVASDDEKRPGAGAGGSKKSGAKRSVSIPVTNMALPSRSQEMASCWRWTVQVKADVPWWRQLWRVVWGKWGVEWKPMHLWVLVASHDAVLCVSEADVEDPDKPRPTYSGSIQSFELFLPDTDADTYDYLSSLIVNDRDLDHDNAASIASSIPDALASAAMLRGMHLFRTLVVRFATPHDRAMWVAIMQAPHRPIVGGGVSGGTHPAAGFGARTARRQSVVAVAGGGGMGTG</sequence>
<keyword evidence="3 10" id="KW-1133">Transmembrane helix</keyword>
<organism evidence="12 13">
    <name type="scientific">Allomyces macrogynus (strain ATCC 38327)</name>
    <name type="common">Allomyces javanicus var. macrogynus</name>
    <dbReference type="NCBI Taxonomy" id="578462"/>
    <lineage>
        <taxon>Eukaryota</taxon>
        <taxon>Fungi</taxon>
        <taxon>Fungi incertae sedis</taxon>
        <taxon>Blastocladiomycota</taxon>
        <taxon>Blastocladiomycetes</taxon>
        <taxon>Blastocladiales</taxon>
        <taxon>Blastocladiaceae</taxon>
        <taxon>Allomyces</taxon>
    </lineage>
</organism>
<proteinExistence type="predicted"/>
<reference evidence="13" key="2">
    <citation type="submission" date="2009-11" db="EMBL/GenBank/DDBJ databases">
        <title>The Genome Sequence of Allomyces macrogynus strain ATCC 38327.</title>
        <authorList>
            <consortium name="The Broad Institute Genome Sequencing Platform"/>
            <person name="Russ C."/>
            <person name="Cuomo C."/>
            <person name="Shea T."/>
            <person name="Young S.K."/>
            <person name="Zeng Q."/>
            <person name="Koehrsen M."/>
            <person name="Haas B."/>
            <person name="Borodovsky M."/>
            <person name="Guigo R."/>
            <person name="Alvarado L."/>
            <person name="Berlin A."/>
            <person name="Borenstein D."/>
            <person name="Chen Z."/>
            <person name="Engels R."/>
            <person name="Freedman E."/>
            <person name="Gellesch M."/>
            <person name="Goldberg J."/>
            <person name="Griggs A."/>
            <person name="Gujja S."/>
            <person name="Heiman D."/>
            <person name="Hepburn T."/>
            <person name="Howarth C."/>
            <person name="Jen D."/>
            <person name="Larson L."/>
            <person name="Lewis B."/>
            <person name="Mehta T."/>
            <person name="Park D."/>
            <person name="Pearson M."/>
            <person name="Roberts A."/>
            <person name="Saif S."/>
            <person name="Shenoy N."/>
            <person name="Sisk P."/>
            <person name="Stolte C."/>
            <person name="Sykes S."/>
            <person name="Walk T."/>
            <person name="White J."/>
            <person name="Yandava C."/>
            <person name="Burger G."/>
            <person name="Gray M.W."/>
            <person name="Holland P.W.H."/>
            <person name="King N."/>
            <person name="Lang F.B.F."/>
            <person name="Roger A.J."/>
            <person name="Ruiz-Trillo I."/>
            <person name="Lander E."/>
            <person name="Nusbaum C."/>
        </authorList>
    </citation>
    <scope>NUCLEOTIDE SEQUENCE [LARGE SCALE GENOMIC DNA]</scope>
    <source>
        <strain evidence="13">ATCC 38327</strain>
    </source>
</reference>
<feature type="transmembrane region" description="Helical" evidence="10">
    <location>
        <begin position="674"/>
        <end position="700"/>
    </location>
</feature>
<dbReference type="InterPro" id="IPR002455">
    <property type="entry name" value="GPCR3_GABA-B"/>
</dbReference>
<evidence type="ECO:0000256" key="10">
    <source>
        <dbReference type="SAM" id="Phobius"/>
    </source>
</evidence>
<comment type="subcellular location">
    <subcellularLocation>
        <location evidence="1">Membrane</location>
        <topology evidence="1">Multi-pass membrane protein</topology>
    </subcellularLocation>
</comment>
<evidence type="ECO:0000259" key="11">
    <source>
        <dbReference type="PROSITE" id="PS50259"/>
    </source>
</evidence>
<keyword evidence="2 10" id="KW-0812">Transmembrane</keyword>
<dbReference type="InterPro" id="IPR001828">
    <property type="entry name" value="ANF_lig-bd_rcpt"/>
</dbReference>
<keyword evidence="8" id="KW-0807">Transducer</keyword>
<evidence type="ECO:0000313" key="13">
    <source>
        <dbReference type="Proteomes" id="UP000054350"/>
    </source>
</evidence>
<feature type="transmembrane region" description="Helical" evidence="10">
    <location>
        <begin position="452"/>
        <end position="474"/>
    </location>
</feature>
<evidence type="ECO:0000256" key="4">
    <source>
        <dbReference type="ARBA" id="ARBA00023040"/>
    </source>
</evidence>
<dbReference type="PROSITE" id="PS50259">
    <property type="entry name" value="G_PROTEIN_RECEP_F3_4"/>
    <property type="match status" value="1"/>
</dbReference>
<dbReference type="InterPro" id="IPR028082">
    <property type="entry name" value="Peripla_BP_I"/>
</dbReference>
<evidence type="ECO:0000256" key="3">
    <source>
        <dbReference type="ARBA" id="ARBA00022989"/>
    </source>
</evidence>
<keyword evidence="5 10" id="KW-0472">Membrane</keyword>
<evidence type="ECO:0000256" key="6">
    <source>
        <dbReference type="ARBA" id="ARBA00023170"/>
    </source>
</evidence>
<feature type="transmembrane region" description="Helical" evidence="10">
    <location>
        <begin position="648"/>
        <end position="668"/>
    </location>
</feature>
<keyword evidence="4" id="KW-0297">G-protein coupled receptor</keyword>
<dbReference type="eggNOG" id="KOG1055">
    <property type="taxonomic scope" value="Eukaryota"/>
</dbReference>
<dbReference type="InterPro" id="IPR017978">
    <property type="entry name" value="GPCR_3_C"/>
</dbReference>
<evidence type="ECO:0000256" key="1">
    <source>
        <dbReference type="ARBA" id="ARBA00004141"/>
    </source>
</evidence>
<keyword evidence="6" id="KW-0675">Receptor</keyword>
<feature type="region of interest" description="Disordered" evidence="9">
    <location>
        <begin position="721"/>
        <end position="748"/>
    </location>
</feature>
<evidence type="ECO:0000256" key="7">
    <source>
        <dbReference type="ARBA" id="ARBA00023180"/>
    </source>
</evidence>
<evidence type="ECO:0000256" key="8">
    <source>
        <dbReference type="ARBA" id="ARBA00023224"/>
    </source>
</evidence>
<feature type="transmembrane region" description="Helical" evidence="10">
    <location>
        <begin position="494"/>
        <end position="512"/>
    </location>
</feature>
<dbReference type="PANTHER" id="PTHR10519:SF74">
    <property type="entry name" value="GAMMA-AMINOBUTYRIC ACID TYPE B RECEPTOR SUBUNIT 2"/>
    <property type="match status" value="1"/>
</dbReference>
<dbReference type="Proteomes" id="UP000054350">
    <property type="component" value="Unassembled WGS sequence"/>
</dbReference>
<protein>
    <recommendedName>
        <fullName evidence="11">G-protein coupled receptors family 3 profile domain-containing protein</fullName>
    </recommendedName>
</protein>
<dbReference type="GO" id="GO:0038039">
    <property type="term" value="C:G protein-coupled receptor heterodimeric complex"/>
    <property type="evidence" value="ECO:0007669"/>
    <property type="project" value="TreeGrafter"/>
</dbReference>
<evidence type="ECO:0000256" key="2">
    <source>
        <dbReference type="ARBA" id="ARBA00022692"/>
    </source>
</evidence>
<dbReference type="AlphaFoldDB" id="A0A0L0SLS5"/>
<dbReference type="STRING" id="578462.A0A0L0SLS5"/>
<dbReference type="OrthoDB" id="5597995at2759"/>
<dbReference type="Pfam" id="PF00003">
    <property type="entry name" value="7tm_3"/>
    <property type="match status" value="1"/>
</dbReference>
<dbReference type="Pfam" id="PF01094">
    <property type="entry name" value="ANF_receptor"/>
    <property type="match status" value="1"/>
</dbReference>
<feature type="transmembrane region" description="Helical" evidence="10">
    <location>
        <begin position="606"/>
        <end position="628"/>
    </location>
</feature>
<name>A0A0L0SLS5_ALLM3</name>
<keyword evidence="7" id="KW-0325">Glycoprotein</keyword>
<evidence type="ECO:0000256" key="9">
    <source>
        <dbReference type="SAM" id="MobiDB-lite"/>
    </source>
</evidence>
<keyword evidence="13" id="KW-1185">Reference proteome</keyword>
<dbReference type="PANTHER" id="PTHR10519">
    <property type="entry name" value="GABA-B RECEPTOR"/>
    <property type="match status" value="1"/>
</dbReference>
<dbReference type="Gene3D" id="3.40.50.2300">
    <property type="match status" value="1"/>
</dbReference>
<dbReference type="SUPFAM" id="SSF53822">
    <property type="entry name" value="Periplasmic binding protein-like I"/>
    <property type="match status" value="1"/>
</dbReference>
<dbReference type="GO" id="GO:0007214">
    <property type="term" value="P:gamma-aminobutyric acid signaling pathway"/>
    <property type="evidence" value="ECO:0007669"/>
    <property type="project" value="TreeGrafter"/>
</dbReference>
<evidence type="ECO:0000256" key="5">
    <source>
        <dbReference type="ARBA" id="ARBA00023136"/>
    </source>
</evidence>
<dbReference type="EMBL" id="GG745342">
    <property type="protein sequence ID" value="KNE63354.1"/>
    <property type="molecule type" value="Genomic_DNA"/>
</dbReference>
<gene>
    <name evidence="12" type="ORF">AMAG_08491</name>
</gene>